<dbReference type="EMBL" id="JADBEO010000076">
    <property type="protein sequence ID" value="MDR4308814.1"/>
    <property type="molecule type" value="Genomic_DNA"/>
</dbReference>
<reference evidence="6" key="1">
    <citation type="submission" date="2020-10" db="EMBL/GenBank/DDBJ databases">
        <authorList>
            <person name="Abbas A."/>
            <person name="Razzaq R."/>
            <person name="Waqas M."/>
            <person name="Abbas N."/>
            <person name="Nielsen T.K."/>
            <person name="Hansen L.H."/>
            <person name="Hussain S."/>
            <person name="Shahid M."/>
        </authorList>
    </citation>
    <scope>NUCLEOTIDE SEQUENCE</scope>
    <source>
        <strain evidence="6">S14</strain>
    </source>
</reference>
<dbReference type="InterPro" id="IPR012451">
    <property type="entry name" value="DUF1656"/>
</dbReference>
<keyword evidence="4 5" id="KW-0472">Membrane</keyword>
<protein>
    <submittedName>
        <fullName evidence="6">DUF1656 domain-containing protein</fullName>
    </submittedName>
</protein>
<evidence type="ECO:0000313" key="7">
    <source>
        <dbReference type="Proteomes" id="UP001181622"/>
    </source>
</evidence>
<evidence type="ECO:0000256" key="4">
    <source>
        <dbReference type="ARBA" id="ARBA00023136"/>
    </source>
</evidence>
<sequence length="65" mass="7130">MIKEVDLLGVFVPPLLLYVALAGLIWLPLRVALERAGFYRLVWHPALFNLAAYAIALAGVVAVLK</sequence>
<name>A0ABU1DL34_9HYPH</name>
<keyword evidence="1" id="KW-1003">Cell membrane</keyword>
<dbReference type="Proteomes" id="UP001181622">
    <property type="component" value="Unassembled WGS sequence"/>
</dbReference>
<gene>
    <name evidence="6" type="ORF">IHQ68_19510</name>
</gene>
<proteinExistence type="predicted"/>
<evidence type="ECO:0000256" key="5">
    <source>
        <dbReference type="SAM" id="Phobius"/>
    </source>
</evidence>
<evidence type="ECO:0000256" key="3">
    <source>
        <dbReference type="ARBA" id="ARBA00022989"/>
    </source>
</evidence>
<evidence type="ECO:0000256" key="2">
    <source>
        <dbReference type="ARBA" id="ARBA00022692"/>
    </source>
</evidence>
<feature type="transmembrane region" description="Helical" evidence="5">
    <location>
        <begin position="7"/>
        <end position="29"/>
    </location>
</feature>
<evidence type="ECO:0000313" key="6">
    <source>
        <dbReference type="EMBL" id="MDR4308814.1"/>
    </source>
</evidence>
<dbReference type="Pfam" id="PF07869">
    <property type="entry name" value="DUF1656"/>
    <property type="match status" value="1"/>
</dbReference>
<evidence type="ECO:0000256" key="1">
    <source>
        <dbReference type="ARBA" id="ARBA00022475"/>
    </source>
</evidence>
<keyword evidence="2 5" id="KW-0812">Transmembrane</keyword>
<keyword evidence="3 5" id="KW-1133">Transmembrane helix</keyword>
<comment type="caution">
    <text evidence="6">The sequence shown here is derived from an EMBL/GenBank/DDBJ whole genome shotgun (WGS) entry which is preliminary data.</text>
</comment>
<organism evidence="6 7">
    <name type="scientific">Chelatococcus sambhunathii</name>
    <dbReference type="NCBI Taxonomy" id="363953"/>
    <lineage>
        <taxon>Bacteria</taxon>
        <taxon>Pseudomonadati</taxon>
        <taxon>Pseudomonadota</taxon>
        <taxon>Alphaproteobacteria</taxon>
        <taxon>Hyphomicrobiales</taxon>
        <taxon>Chelatococcaceae</taxon>
        <taxon>Chelatococcus</taxon>
    </lineage>
</organism>
<accession>A0ABU1DL34</accession>
<feature type="transmembrane region" description="Helical" evidence="5">
    <location>
        <begin position="41"/>
        <end position="64"/>
    </location>
</feature>
<keyword evidence="7" id="KW-1185">Reference proteome</keyword>
<dbReference type="RefSeq" id="WP_309394872.1">
    <property type="nucleotide sequence ID" value="NZ_JADBEO010000076.1"/>
</dbReference>